<evidence type="ECO:0000313" key="1">
    <source>
        <dbReference type="EMBL" id="GMR37881.1"/>
    </source>
</evidence>
<keyword evidence="2" id="KW-1185">Reference proteome</keyword>
<organism evidence="1 2">
    <name type="scientific">Pristionchus mayeri</name>
    <dbReference type="NCBI Taxonomy" id="1317129"/>
    <lineage>
        <taxon>Eukaryota</taxon>
        <taxon>Metazoa</taxon>
        <taxon>Ecdysozoa</taxon>
        <taxon>Nematoda</taxon>
        <taxon>Chromadorea</taxon>
        <taxon>Rhabditida</taxon>
        <taxon>Rhabditina</taxon>
        <taxon>Diplogasteromorpha</taxon>
        <taxon>Diplogasteroidea</taxon>
        <taxon>Neodiplogasteridae</taxon>
        <taxon>Pristionchus</taxon>
    </lineage>
</organism>
<gene>
    <name evidence="1" type="ORF">PMAYCL1PPCAC_08076</name>
</gene>
<feature type="non-terminal residue" evidence="1">
    <location>
        <position position="136"/>
    </location>
</feature>
<proteinExistence type="predicted"/>
<dbReference type="EMBL" id="BTRK01000002">
    <property type="protein sequence ID" value="GMR37881.1"/>
    <property type="molecule type" value="Genomic_DNA"/>
</dbReference>
<evidence type="ECO:0000313" key="2">
    <source>
        <dbReference type="Proteomes" id="UP001328107"/>
    </source>
</evidence>
<dbReference type="Proteomes" id="UP001328107">
    <property type="component" value="Unassembled WGS sequence"/>
</dbReference>
<reference evidence="2" key="1">
    <citation type="submission" date="2022-10" db="EMBL/GenBank/DDBJ databases">
        <title>Genome assembly of Pristionchus species.</title>
        <authorList>
            <person name="Yoshida K."/>
            <person name="Sommer R.J."/>
        </authorList>
    </citation>
    <scope>NUCLEOTIDE SEQUENCE [LARGE SCALE GENOMIC DNA]</scope>
    <source>
        <strain evidence="2">RS5460</strain>
    </source>
</reference>
<name>A0AAN5CDR9_9BILA</name>
<protein>
    <submittedName>
        <fullName evidence="1">Uncharacterized protein</fullName>
    </submittedName>
</protein>
<dbReference type="AlphaFoldDB" id="A0AAN5CDR9"/>
<sequence length="136" mass="14421">AEFPCTGSGCTVYATSAYDVGIYNGDTLLITLDRIYKANNGYLIGYHLDAGSDYRIRKTSTSRPVDFTAFIISDIAVTDVSLISGDSLDASGKKLVTILSTGGQISFSSYVGISAPKIYAAGFDSVDSCKPVYTAR</sequence>
<feature type="non-terminal residue" evidence="1">
    <location>
        <position position="1"/>
    </location>
</feature>
<comment type="caution">
    <text evidence="1">The sequence shown here is derived from an EMBL/GenBank/DDBJ whole genome shotgun (WGS) entry which is preliminary data.</text>
</comment>
<accession>A0AAN5CDR9</accession>